<dbReference type="InterPro" id="IPR002035">
    <property type="entry name" value="VWF_A"/>
</dbReference>
<reference evidence="4" key="1">
    <citation type="submission" date="2012-12" db="EMBL/GenBank/DDBJ databases">
        <authorList>
            <person name="Hellsten U."/>
            <person name="Grimwood J."/>
            <person name="Chapman J.A."/>
            <person name="Shapiro H."/>
            <person name="Aerts A."/>
            <person name="Otillar R.P."/>
            <person name="Terry A.Y."/>
            <person name="Boore J.L."/>
            <person name="Simakov O."/>
            <person name="Marletaz F."/>
            <person name="Cho S.-J."/>
            <person name="Edsinger-Gonzales E."/>
            <person name="Havlak P."/>
            <person name="Kuo D.-H."/>
            <person name="Larsson T."/>
            <person name="Lv J."/>
            <person name="Arendt D."/>
            <person name="Savage R."/>
            <person name="Osoegawa K."/>
            <person name="de Jong P."/>
            <person name="Lindberg D.R."/>
            <person name="Seaver E.C."/>
            <person name="Weisblat D.A."/>
            <person name="Putnam N.H."/>
            <person name="Grigoriev I.V."/>
            <person name="Rokhsar D.S."/>
        </authorList>
    </citation>
    <scope>NUCLEOTIDE SEQUENCE</scope>
</reference>
<dbReference type="InParanoid" id="T1EI95"/>
<dbReference type="OrthoDB" id="1729737at2759"/>
<keyword evidence="4" id="KW-1185">Reference proteome</keyword>
<dbReference type="GeneID" id="20196295"/>
<dbReference type="HOGENOM" id="CLU_1998212_0_0_1"/>
<dbReference type="PANTHER" id="PTHR45737:SF6">
    <property type="entry name" value="VON WILLEBRAND FACTOR A DOMAIN-CONTAINING PROTEIN 5A"/>
    <property type="match status" value="1"/>
</dbReference>
<reference evidence="3" key="3">
    <citation type="submission" date="2015-06" db="UniProtKB">
        <authorList>
            <consortium name="EnsemblMetazoa"/>
        </authorList>
    </citation>
    <scope>IDENTIFICATION</scope>
</reference>
<evidence type="ECO:0000313" key="2">
    <source>
        <dbReference type="EMBL" id="ESO09058.1"/>
    </source>
</evidence>
<dbReference type="EMBL" id="AMQM01003158">
    <property type="status" value="NOT_ANNOTATED_CDS"/>
    <property type="molecule type" value="Genomic_DNA"/>
</dbReference>
<dbReference type="Gene3D" id="3.40.50.410">
    <property type="entry name" value="von Willebrand factor, type A domain"/>
    <property type="match status" value="1"/>
</dbReference>
<accession>T1EI95</accession>
<evidence type="ECO:0000313" key="4">
    <source>
        <dbReference type="Proteomes" id="UP000015101"/>
    </source>
</evidence>
<dbReference type="SUPFAM" id="SSF53300">
    <property type="entry name" value="vWA-like"/>
    <property type="match status" value="1"/>
</dbReference>
<dbReference type="eggNOG" id="ENOG502QRPK">
    <property type="taxonomic scope" value="Eukaryota"/>
</dbReference>
<evidence type="ECO:0000313" key="3">
    <source>
        <dbReference type="EnsemblMetazoa" id="HelroP135549"/>
    </source>
</evidence>
<dbReference type="STRING" id="6412.T1EI95"/>
<dbReference type="CTD" id="20196295"/>
<feature type="domain" description="VWFA" evidence="1">
    <location>
        <begin position="5"/>
        <end position="124"/>
    </location>
</feature>
<gene>
    <name evidence="3" type="primary">20196295</name>
    <name evidence="2" type="ORF">HELRODRAFT_135549</name>
</gene>
<organism evidence="3 4">
    <name type="scientific">Helobdella robusta</name>
    <name type="common">Californian leech</name>
    <dbReference type="NCBI Taxonomy" id="6412"/>
    <lineage>
        <taxon>Eukaryota</taxon>
        <taxon>Metazoa</taxon>
        <taxon>Spiralia</taxon>
        <taxon>Lophotrochozoa</taxon>
        <taxon>Annelida</taxon>
        <taxon>Clitellata</taxon>
        <taxon>Hirudinea</taxon>
        <taxon>Rhynchobdellida</taxon>
        <taxon>Glossiphoniidae</taxon>
        <taxon>Helobdella</taxon>
    </lineage>
</organism>
<evidence type="ECO:0000259" key="1">
    <source>
        <dbReference type="Pfam" id="PF13768"/>
    </source>
</evidence>
<sequence length="125" mass="13680">PPDCYFNIIGFGSTFELLFNEGSKKYKKESLEKALEHQKTLSADFGGTEILEPLVSVYSKQILPAHSRNIFLIIDGEVFNTEAVVSLVQKHSHDTRVFTLNTGEGASTTLIKGVASAGKGKTEFV</sequence>
<dbReference type="Proteomes" id="UP000015101">
    <property type="component" value="Unassembled WGS sequence"/>
</dbReference>
<proteinExistence type="predicted"/>
<protein>
    <recommendedName>
        <fullName evidence="1">VWFA domain-containing protein</fullName>
    </recommendedName>
</protein>
<name>T1EI95_HELRO</name>
<dbReference type="RefSeq" id="XP_009013080.1">
    <property type="nucleotide sequence ID" value="XM_009014832.1"/>
</dbReference>
<dbReference type="InterPro" id="IPR036465">
    <property type="entry name" value="vWFA_dom_sf"/>
</dbReference>
<reference evidence="2 4" key="2">
    <citation type="journal article" date="2013" name="Nature">
        <title>Insights into bilaterian evolution from three spiralian genomes.</title>
        <authorList>
            <person name="Simakov O."/>
            <person name="Marletaz F."/>
            <person name="Cho S.J."/>
            <person name="Edsinger-Gonzales E."/>
            <person name="Havlak P."/>
            <person name="Hellsten U."/>
            <person name="Kuo D.H."/>
            <person name="Larsson T."/>
            <person name="Lv J."/>
            <person name="Arendt D."/>
            <person name="Savage R."/>
            <person name="Osoegawa K."/>
            <person name="de Jong P."/>
            <person name="Grimwood J."/>
            <person name="Chapman J.A."/>
            <person name="Shapiro H."/>
            <person name="Aerts A."/>
            <person name="Otillar R.P."/>
            <person name="Terry A.Y."/>
            <person name="Boore J.L."/>
            <person name="Grigoriev I.V."/>
            <person name="Lindberg D.R."/>
            <person name="Seaver E.C."/>
            <person name="Weisblat D.A."/>
            <person name="Putnam N.H."/>
            <person name="Rokhsar D.S."/>
        </authorList>
    </citation>
    <scope>NUCLEOTIDE SEQUENCE</scope>
</reference>
<dbReference type="EMBL" id="KB096023">
    <property type="protein sequence ID" value="ESO09058.1"/>
    <property type="molecule type" value="Genomic_DNA"/>
</dbReference>
<dbReference type="AlphaFoldDB" id="T1EI95"/>
<dbReference type="Pfam" id="PF13768">
    <property type="entry name" value="VWA_3"/>
    <property type="match status" value="1"/>
</dbReference>
<dbReference type="EnsemblMetazoa" id="HelroT135549">
    <property type="protein sequence ID" value="HelroP135549"/>
    <property type="gene ID" value="HelroG135549"/>
</dbReference>
<dbReference type="KEGG" id="hro:HELRODRAFT_135549"/>
<dbReference type="PANTHER" id="PTHR45737">
    <property type="entry name" value="VON WILLEBRAND FACTOR A DOMAIN-CONTAINING PROTEIN 5A"/>
    <property type="match status" value="1"/>
</dbReference>